<reference evidence="1" key="3">
    <citation type="submission" date="2015-02" db="UniProtKB">
        <authorList>
            <consortium name="EnsemblProtists"/>
        </authorList>
    </citation>
    <scope>IDENTIFICATION</scope>
    <source>
        <strain evidence="1">DAOM BR144</strain>
    </source>
</reference>
<accession>K3X794</accession>
<reference evidence="2" key="2">
    <citation type="submission" date="2010-04" db="EMBL/GenBank/DDBJ databases">
        <authorList>
            <person name="Buell R."/>
            <person name="Hamilton J."/>
            <person name="Hostetler J."/>
        </authorList>
    </citation>
    <scope>NUCLEOTIDE SEQUENCE [LARGE SCALE GENOMIC DNA]</scope>
    <source>
        <strain evidence="2">DAOM:BR144</strain>
    </source>
</reference>
<proteinExistence type="predicted"/>
<keyword evidence="2" id="KW-1185">Reference proteome</keyword>
<dbReference type="AlphaFoldDB" id="K3X794"/>
<dbReference type="VEuPathDB" id="FungiDB:PYU1_G013066"/>
<sequence>MNYLPLQAPRLSRSLARLRCCCLSCGCSAPSCTRNARVRTRCENPNVLRVSPVAAPSISTWPCGCWHQRHTD</sequence>
<name>K3X794_GLOUD</name>
<reference evidence="2" key="1">
    <citation type="journal article" date="2010" name="Genome Biol.">
        <title>Genome sequence of the necrotrophic plant pathogen Pythium ultimum reveals original pathogenicity mechanisms and effector repertoire.</title>
        <authorList>
            <person name="Levesque C.A."/>
            <person name="Brouwer H."/>
            <person name="Cano L."/>
            <person name="Hamilton J.P."/>
            <person name="Holt C."/>
            <person name="Huitema E."/>
            <person name="Raffaele S."/>
            <person name="Robideau G.P."/>
            <person name="Thines M."/>
            <person name="Win J."/>
            <person name="Zerillo M.M."/>
            <person name="Beakes G.W."/>
            <person name="Boore J.L."/>
            <person name="Busam D."/>
            <person name="Dumas B."/>
            <person name="Ferriera S."/>
            <person name="Fuerstenberg S.I."/>
            <person name="Gachon C.M."/>
            <person name="Gaulin E."/>
            <person name="Govers F."/>
            <person name="Grenville-Briggs L."/>
            <person name="Horner N."/>
            <person name="Hostetler J."/>
            <person name="Jiang R.H."/>
            <person name="Johnson J."/>
            <person name="Krajaejun T."/>
            <person name="Lin H."/>
            <person name="Meijer H.J."/>
            <person name="Moore B."/>
            <person name="Morris P."/>
            <person name="Phuntmart V."/>
            <person name="Puiu D."/>
            <person name="Shetty J."/>
            <person name="Stajich J.E."/>
            <person name="Tripathy S."/>
            <person name="Wawra S."/>
            <person name="van West P."/>
            <person name="Whitty B.R."/>
            <person name="Coutinho P.M."/>
            <person name="Henrissat B."/>
            <person name="Martin F."/>
            <person name="Thomas P.D."/>
            <person name="Tyler B.M."/>
            <person name="De Vries R.P."/>
            <person name="Kamoun S."/>
            <person name="Yandell M."/>
            <person name="Tisserat N."/>
            <person name="Buell C.R."/>
        </authorList>
    </citation>
    <scope>NUCLEOTIDE SEQUENCE</scope>
    <source>
        <strain evidence="2">DAOM:BR144</strain>
    </source>
</reference>
<dbReference type="Proteomes" id="UP000019132">
    <property type="component" value="Unassembled WGS sequence"/>
</dbReference>
<dbReference type="EnsemblProtists" id="PYU1_T013093">
    <property type="protein sequence ID" value="PYU1_T013093"/>
    <property type="gene ID" value="PYU1_G013066"/>
</dbReference>
<protein>
    <submittedName>
        <fullName evidence="1">Uncharacterized protein</fullName>
    </submittedName>
</protein>
<dbReference type="InParanoid" id="K3X794"/>
<dbReference type="HOGENOM" id="CLU_2730090_0_0_1"/>
<organism evidence="1 2">
    <name type="scientific">Globisporangium ultimum (strain ATCC 200006 / CBS 805.95 / DAOM BR144)</name>
    <name type="common">Pythium ultimum</name>
    <dbReference type="NCBI Taxonomy" id="431595"/>
    <lineage>
        <taxon>Eukaryota</taxon>
        <taxon>Sar</taxon>
        <taxon>Stramenopiles</taxon>
        <taxon>Oomycota</taxon>
        <taxon>Peronosporomycetes</taxon>
        <taxon>Pythiales</taxon>
        <taxon>Pythiaceae</taxon>
        <taxon>Globisporangium</taxon>
    </lineage>
</organism>
<dbReference type="EMBL" id="GL376570">
    <property type="status" value="NOT_ANNOTATED_CDS"/>
    <property type="molecule type" value="Genomic_DNA"/>
</dbReference>
<evidence type="ECO:0000313" key="1">
    <source>
        <dbReference type="EnsemblProtists" id="PYU1_T013093"/>
    </source>
</evidence>
<evidence type="ECO:0000313" key="2">
    <source>
        <dbReference type="Proteomes" id="UP000019132"/>
    </source>
</evidence>